<proteinExistence type="predicted"/>
<dbReference type="OrthoDB" id="516070at2"/>
<reference evidence="1 2" key="1">
    <citation type="submission" date="2019-01" db="EMBL/GenBank/DDBJ databases">
        <authorList>
            <person name="Brito A."/>
        </authorList>
    </citation>
    <scope>NUCLEOTIDE SEQUENCE [LARGE SCALE GENOMIC DNA]</scope>
    <source>
        <strain evidence="1">1</strain>
    </source>
</reference>
<evidence type="ECO:0000313" key="1">
    <source>
        <dbReference type="EMBL" id="VEP13169.1"/>
    </source>
</evidence>
<gene>
    <name evidence="1" type="ORF">H1P_1870013</name>
</gene>
<evidence type="ECO:0008006" key="3">
    <source>
        <dbReference type="Google" id="ProtNLM"/>
    </source>
</evidence>
<organism evidence="1 2">
    <name type="scientific">Hyella patelloides LEGE 07179</name>
    <dbReference type="NCBI Taxonomy" id="945734"/>
    <lineage>
        <taxon>Bacteria</taxon>
        <taxon>Bacillati</taxon>
        <taxon>Cyanobacteriota</taxon>
        <taxon>Cyanophyceae</taxon>
        <taxon>Pleurocapsales</taxon>
        <taxon>Hyellaceae</taxon>
        <taxon>Hyella</taxon>
    </lineage>
</organism>
<dbReference type="AlphaFoldDB" id="A0A563VP69"/>
<evidence type="ECO:0000313" key="2">
    <source>
        <dbReference type="Proteomes" id="UP000320055"/>
    </source>
</evidence>
<name>A0A563VP69_9CYAN</name>
<dbReference type="EMBL" id="CAACVJ010000098">
    <property type="protein sequence ID" value="VEP13169.1"/>
    <property type="molecule type" value="Genomic_DNA"/>
</dbReference>
<sequence>MAKTQISIRLETKEKELLDQYSLFTNRTQTDVLRELIRSLKRRMPKA</sequence>
<dbReference type="RefSeq" id="WP_144871419.1">
    <property type="nucleotide sequence ID" value="NZ_LR213937.1"/>
</dbReference>
<protein>
    <recommendedName>
        <fullName evidence="3">CopG family transcriptional regulator</fullName>
    </recommendedName>
</protein>
<keyword evidence="2" id="KW-1185">Reference proteome</keyword>
<accession>A0A563VP69</accession>
<dbReference type="Proteomes" id="UP000320055">
    <property type="component" value="Unassembled WGS sequence"/>
</dbReference>